<dbReference type="Gene3D" id="2.170.130.10">
    <property type="entry name" value="TonB-dependent receptor, plug domain"/>
    <property type="match status" value="1"/>
</dbReference>
<gene>
    <name evidence="7" type="ORF">SY85_02065</name>
</gene>
<keyword evidence="2" id="KW-0472">Membrane</keyword>
<dbReference type="InterPro" id="IPR041700">
    <property type="entry name" value="OMP_b-brl_3"/>
</dbReference>
<feature type="domain" description="Outer membrane protein beta-barrel" evidence="6">
    <location>
        <begin position="390"/>
        <end position="788"/>
    </location>
</feature>
<organism evidence="7 8">
    <name type="scientific">Flavisolibacter tropicus</name>
    <dbReference type="NCBI Taxonomy" id="1492898"/>
    <lineage>
        <taxon>Bacteria</taxon>
        <taxon>Pseudomonadati</taxon>
        <taxon>Bacteroidota</taxon>
        <taxon>Chitinophagia</taxon>
        <taxon>Chitinophagales</taxon>
        <taxon>Chitinophagaceae</taxon>
        <taxon>Flavisolibacter</taxon>
    </lineage>
</organism>
<proteinExistence type="predicted"/>
<dbReference type="PANTHER" id="PTHR40980">
    <property type="entry name" value="PLUG DOMAIN-CONTAINING PROTEIN"/>
    <property type="match status" value="1"/>
</dbReference>
<evidence type="ECO:0000256" key="5">
    <source>
        <dbReference type="SAM" id="SignalP"/>
    </source>
</evidence>
<feature type="chain" id="PRO_5008001561" description="Outer membrane protein beta-barrel domain-containing protein" evidence="5">
    <location>
        <begin position="20"/>
        <end position="818"/>
    </location>
</feature>
<evidence type="ECO:0000256" key="1">
    <source>
        <dbReference type="ARBA" id="ARBA00004442"/>
    </source>
</evidence>
<evidence type="ECO:0000256" key="3">
    <source>
        <dbReference type="ARBA" id="ARBA00023237"/>
    </source>
</evidence>
<reference evidence="7 8" key="2">
    <citation type="journal article" date="2016" name="Int. J. Syst. Evol. Microbiol.">
        <title>Flavisolibacter tropicus sp. nov., isolated from tropical soil.</title>
        <authorList>
            <person name="Lee J.J."/>
            <person name="Kang M.S."/>
            <person name="Kim G.S."/>
            <person name="Lee C.S."/>
            <person name="Lim S."/>
            <person name="Lee J."/>
            <person name="Roh S.H."/>
            <person name="Kang H."/>
            <person name="Ha J.M."/>
            <person name="Bae S."/>
            <person name="Jung H.Y."/>
            <person name="Kim M.K."/>
        </authorList>
    </citation>
    <scope>NUCLEOTIDE SEQUENCE [LARGE SCALE GENOMIC DNA]</scope>
    <source>
        <strain evidence="7 8">LCS9</strain>
    </source>
</reference>
<dbReference type="KEGG" id="fla:SY85_02065"/>
<sequence length="818" mass="91352">MKTVLSTFFLCFFSLSVWAQTGARIAGQVQESDNKASIGGSASLYKAKDSTLAKVAVTDKNGQYEFVGIKAGQYYIVFTSVGFEKKATAVLDVAENATVQVPVISLKQAAKDLTGVIVQSKKPFVETKLDKTVVNVEASPTSAGSSALEILEKSPGIMVNSDGAISLRGKQGVIVMLDGKPTYLSAADLTNMLKNMPASALDQIEIMTNPSSKYDASGNSGIINIKTKKGKAAGFNGSVTLGATSTVYNIDGKTYYSPRSQNSFNFNYRKNKWNFFGNYNPNLFRGRNTQNIFRKNFDPGTGEYMGYTDQTIRFKFGNNNHTLKLGADLYADKKNTFGVVVSGFVFDGHPRPRTTAEVKDANGRLLSGMNSFTDNNFSLKNLTTNFNWRHQFDSKGKELTADVDYVKYSNHGEMLLETNPFDANRTPGAQLLLRGDLPSSIDIVSVKSDYVKPFKNGRLEAGLKSSYVKTDNLVDYEYLANSKWHVDNRSNHFIYKENINAAYVNGNRQLGKWTLQGGLRLENTNATGNQITSNEKFSRDRTSLFPSAFISYEVDKNNKLTTSYSRRINRPSYQNLNPFLFFADSLTYQKGNPYLKPQYSNNIELSHAFKGKFITTLAYNNTTDVIAQIIKPDGVKMFNTFDNVAKQNNISLSLTIPVKVAKWWNANFFSTVFNNNYEGIYNNKPFDVSNTSFSANLSNNFTLGKGLTGELSGFYRHNVIDQITYLKPIYQMSLGLQQQVIKGKGTVRLNIRDPFQWQKFEGYNRFDGIDMSFKNRPDSRSVTATFTYRFGKSTPQNQPRRRTSSSQEEQSRVGQGGQ</sequence>
<dbReference type="SUPFAM" id="SSF49452">
    <property type="entry name" value="Starch-binding domain-like"/>
    <property type="match status" value="1"/>
</dbReference>
<comment type="subcellular location">
    <subcellularLocation>
        <location evidence="1">Cell outer membrane</location>
    </subcellularLocation>
</comment>
<evidence type="ECO:0000256" key="4">
    <source>
        <dbReference type="SAM" id="MobiDB-lite"/>
    </source>
</evidence>
<dbReference type="AlphaFoldDB" id="A0A172U1P3"/>
<dbReference type="InterPro" id="IPR037066">
    <property type="entry name" value="Plug_dom_sf"/>
</dbReference>
<evidence type="ECO:0000313" key="7">
    <source>
        <dbReference type="EMBL" id="ANE53269.1"/>
    </source>
</evidence>
<dbReference type="EMBL" id="CP011390">
    <property type="protein sequence ID" value="ANE53269.1"/>
    <property type="molecule type" value="Genomic_DNA"/>
</dbReference>
<accession>A0A172U1P3</accession>
<protein>
    <recommendedName>
        <fullName evidence="6">Outer membrane protein beta-barrel domain-containing protein</fullName>
    </recommendedName>
</protein>
<keyword evidence="3" id="KW-0998">Cell outer membrane</keyword>
<dbReference type="STRING" id="1492898.SY85_02065"/>
<name>A0A172U1P3_9BACT</name>
<dbReference type="PATRIC" id="fig|1492898.3.peg.450"/>
<feature type="signal peptide" evidence="5">
    <location>
        <begin position="1"/>
        <end position="19"/>
    </location>
</feature>
<dbReference type="OrthoDB" id="905812at2"/>
<evidence type="ECO:0000256" key="2">
    <source>
        <dbReference type="ARBA" id="ARBA00023136"/>
    </source>
</evidence>
<dbReference type="Gene3D" id="2.60.40.1120">
    <property type="entry name" value="Carboxypeptidase-like, regulatory domain"/>
    <property type="match status" value="1"/>
</dbReference>
<dbReference type="Proteomes" id="UP000077177">
    <property type="component" value="Chromosome"/>
</dbReference>
<dbReference type="Pfam" id="PF13620">
    <property type="entry name" value="CarboxypepD_reg"/>
    <property type="match status" value="1"/>
</dbReference>
<dbReference type="SUPFAM" id="SSF56935">
    <property type="entry name" value="Porins"/>
    <property type="match status" value="1"/>
</dbReference>
<keyword evidence="5" id="KW-0732">Signal</keyword>
<keyword evidence="8" id="KW-1185">Reference proteome</keyword>
<reference evidence="8" key="1">
    <citation type="submission" date="2015-01" db="EMBL/GenBank/DDBJ databases">
        <title>Flavisolibacter sp./LCS9/ whole genome sequencing.</title>
        <authorList>
            <person name="Kim M.K."/>
            <person name="Srinivasan S."/>
            <person name="Lee J.-J."/>
        </authorList>
    </citation>
    <scope>NUCLEOTIDE SEQUENCE [LARGE SCALE GENOMIC DNA]</scope>
    <source>
        <strain evidence="8">LCS9</strain>
    </source>
</reference>
<dbReference type="GO" id="GO:0030246">
    <property type="term" value="F:carbohydrate binding"/>
    <property type="evidence" value="ECO:0007669"/>
    <property type="project" value="InterPro"/>
</dbReference>
<dbReference type="GO" id="GO:0009279">
    <property type="term" value="C:cell outer membrane"/>
    <property type="evidence" value="ECO:0007669"/>
    <property type="project" value="UniProtKB-SubCell"/>
</dbReference>
<dbReference type="Pfam" id="PF14905">
    <property type="entry name" value="OMP_b-brl_3"/>
    <property type="match status" value="1"/>
</dbReference>
<feature type="region of interest" description="Disordered" evidence="4">
    <location>
        <begin position="785"/>
        <end position="818"/>
    </location>
</feature>
<dbReference type="InterPro" id="IPR036942">
    <property type="entry name" value="Beta-barrel_TonB_sf"/>
</dbReference>
<dbReference type="Gene3D" id="2.40.170.20">
    <property type="entry name" value="TonB-dependent receptor, beta-barrel domain"/>
    <property type="match status" value="1"/>
</dbReference>
<evidence type="ECO:0000313" key="8">
    <source>
        <dbReference type="Proteomes" id="UP000077177"/>
    </source>
</evidence>
<dbReference type="InterPro" id="IPR013784">
    <property type="entry name" value="Carb-bd-like_fold"/>
</dbReference>
<dbReference type="RefSeq" id="WP_066409250.1">
    <property type="nucleotide sequence ID" value="NZ_CP011390.1"/>
</dbReference>
<evidence type="ECO:0000259" key="6">
    <source>
        <dbReference type="Pfam" id="PF14905"/>
    </source>
</evidence>
<dbReference type="PANTHER" id="PTHR40980:SF4">
    <property type="entry name" value="TONB-DEPENDENT RECEPTOR-LIKE BETA-BARREL DOMAIN-CONTAINING PROTEIN"/>
    <property type="match status" value="1"/>
</dbReference>